<dbReference type="Pfam" id="PF13843">
    <property type="entry name" value="DDE_Tnp_1_7"/>
    <property type="match status" value="1"/>
</dbReference>
<accession>A0AAV1KHY0</accession>
<gene>
    <name evidence="3" type="ORF">PARMNEM_LOCUS3532</name>
</gene>
<sequence length="345" mass="40576">MWHKTIRTRKAKSYWSVLTNANGLVCNFDVYQGVTTYPRYDNTTLGLGEKAVLNLVGDLLSAGHKLYFDRYFMTPRLARELKERDILCTGTIMKNRIPIAARETIKEDREMKREGRGSCQVLVNTSENMAITKWYDNKRVTMLSTMYAKDPTDTCARWQKSERRYIQIERPKVVQAYNHNMGGVDLADRMLSMYPYRYRTKKCTQRVFSHLIDLAASNAWILYKKDKLAEAIPVKKIQHLRDFKLELGENWIEKYTETSGSETQTETESETDKDEKPKKKRGRPATVDLPPPEKRTRRARHMPQMMDTRNKCRHCHIMKTTVKCTKCNIYLCLRKERNCFKDFHS</sequence>
<keyword evidence="4" id="KW-1185">Reference proteome</keyword>
<dbReference type="InterPro" id="IPR029526">
    <property type="entry name" value="PGBD"/>
</dbReference>
<dbReference type="PANTHER" id="PTHR47272">
    <property type="entry name" value="DDE_TNP_1_7 DOMAIN-CONTAINING PROTEIN"/>
    <property type="match status" value="1"/>
</dbReference>
<dbReference type="Proteomes" id="UP001314205">
    <property type="component" value="Unassembled WGS sequence"/>
</dbReference>
<dbReference type="PANTHER" id="PTHR47272:SF2">
    <property type="entry name" value="PIGGYBAC TRANSPOSABLE ELEMENT-DERIVED PROTEIN 3-LIKE"/>
    <property type="match status" value="1"/>
</dbReference>
<evidence type="ECO:0000313" key="3">
    <source>
        <dbReference type="EMBL" id="CAK1581929.1"/>
    </source>
</evidence>
<comment type="caution">
    <text evidence="3">The sequence shown here is derived from an EMBL/GenBank/DDBJ whole genome shotgun (WGS) entry which is preliminary data.</text>
</comment>
<evidence type="ECO:0000259" key="2">
    <source>
        <dbReference type="Pfam" id="PF13843"/>
    </source>
</evidence>
<name>A0AAV1KHY0_9NEOP</name>
<reference evidence="3 4" key="1">
    <citation type="submission" date="2023-11" db="EMBL/GenBank/DDBJ databases">
        <authorList>
            <person name="Hedman E."/>
            <person name="Englund M."/>
            <person name="Stromberg M."/>
            <person name="Nyberg Akerstrom W."/>
            <person name="Nylinder S."/>
            <person name="Jareborg N."/>
            <person name="Kallberg Y."/>
            <person name="Kronander E."/>
        </authorList>
    </citation>
    <scope>NUCLEOTIDE SEQUENCE [LARGE SCALE GENOMIC DNA]</scope>
</reference>
<dbReference type="AlphaFoldDB" id="A0AAV1KHY0"/>
<evidence type="ECO:0000256" key="1">
    <source>
        <dbReference type="SAM" id="MobiDB-lite"/>
    </source>
</evidence>
<dbReference type="EMBL" id="CAVLGL010000035">
    <property type="protein sequence ID" value="CAK1581929.1"/>
    <property type="molecule type" value="Genomic_DNA"/>
</dbReference>
<protein>
    <recommendedName>
        <fullName evidence="2">PiggyBac transposable element-derived protein domain-containing protein</fullName>
    </recommendedName>
</protein>
<organism evidence="3 4">
    <name type="scientific">Parnassius mnemosyne</name>
    <name type="common">clouded apollo</name>
    <dbReference type="NCBI Taxonomy" id="213953"/>
    <lineage>
        <taxon>Eukaryota</taxon>
        <taxon>Metazoa</taxon>
        <taxon>Ecdysozoa</taxon>
        <taxon>Arthropoda</taxon>
        <taxon>Hexapoda</taxon>
        <taxon>Insecta</taxon>
        <taxon>Pterygota</taxon>
        <taxon>Neoptera</taxon>
        <taxon>Endopterygota</taxon>
        <taxon>Lepidoptera</taxon>
        <taxon>Glossata</taxon>
        <taxon>Ditrysia</taxon>
        <taxon>Papilionoidea</taxon>
        <taxon>Papilionidae</taxon>
        <taxon>Parnassiinae</taxon>
        <taxon>Parnassini</taxon>
        <taxon>Parnassius</taxon>
        <taxon>Driopa</taxon>
    </lineage>
</organism>
<feature type="region of interest" description="Disordered" evidence="1">
    <location>
        <begin position="256"/>
        <end position="305"/>
    </location>
</feature>
<proteinExistence type="predicted"/>
<feature type="domain" description="PiggyBac transposable element-derived protein" evidence="2">
    <location>
        <begin position="11"/>
        <end position="220"/>
    </location>
</feature>
<evidence type="ECO:0000313" key="4">
    <source>
        <dbReference type="Proteomes" id="UP001314205"/>
    </source>
</evidence>